<keyword evidence="2" id="KW-1185">Reference proteome</keyword>
<dbReference type="Proteomes" id="UP000011134">
    <property type="component" value="Unassembled WGS sequence"/>
</dbReference>
<dbReference type="AlphaFoldDB" id="L8JE57"/>
<dbReference type="EMBL" id="AMZO01000016">
    <property type="protein sequence ID" value="ELR65779.1"/>
    <property type="molecule type" value="Genomic_DNA"/>
</dbReference>
<protein>
    <submittedName>
        <fullName evidence="1">Uncharacterized protein</fullName>
    </submittedName>
</protein>
<name>L8JE57_9GAMM</name>
<evidence type="ECO:0000313" key="1">
    <source>
        <dbReference type="EMBL" id="ELR65779.1"/>
    </source>
</evidence>
<sequence>MEQPSHSLSQSISYLKHCSSQLMTNRDLSNPNVSAQRIHEIASVEYLELEQASKQAAQIQKELFRAIHALDGDDKAAVKGALMNALQCLNNETTIPAPTEDELHEAKIAQVACDPALAGC</sequence>
<evidence type="ECO:0000313" key="2">
    <source>
        <dbReference type="Proteomes" id="UP000011134"/>
    </source>
</evidence>
<organism evidence="1 2">
    <name type="scientific">Photobacterium marinum</name>
    <dbReference type="NCBI Taxonomy" id="1056511"/>
    <lineage>
        <taxon>Bacteria</taxon>
        <taxon>Pseudomonadati</taxon>
        <taxon>Pseudomonadota</taxon>
        <taxon>Gammaproteobacteria</taxon>
        <taxon>Vibrionales</taxon>
        <taxon>Vibrionaceae</taxon>
        <taxon>Photobacterium</taxon>
    </lineage>
</organism>
<proteinExistence type="predicted"/>
<reference evidence="1 2" key="1">
    <citation type="submission" date="2012-12" db="EMBL/GenBank/DDBJ databases">
        <title>Genome Assembly of Photobacterium sp. AK15.</title>
        <authorList>
            <person name="Khatri I."/>
            <person name="Vaidya B."/>
            <person name="Srinivas T.N.R."/>
            <person name="Subramanian S."/>
            <person name="Pinnaka A."/>
        </authorList>
    </citation>
    <scope>NUCLEOTIDE SEQUENCE [LARGE SCALE GENOMIC DNA]</scope>
    <source>
        <strain evidence="1 2">AK15</strain>
    </source>
</reference>
<comment type="caution">
    <text evidence="1">The sequence shown here is derived from an EMBL/GenBank/DDBJ whole genome shotgun (WGS) entry which is preliminary data.</text>
</comment>
<dbReference type="RefSeq" id="WP_007465818.1">
    <property type="nucleotide sequence ID" value="NZ_AMZO01000016.1"/>
</dbReference>
<dbReference type="PATRIC" id="fig|1056511.3.peg.2357"/>
<accession>L8JE57</accession>
<gene>
    <name evidence="1" type="ORF">C942_00865</name>
</gene>
<dbReference type="OrthoDB" id="5815974at2"/>